<evidence type="ECO:0000313" key="3">
    <source>
        <dbReference type="Proteomes" id="UP001177003"/>
    </source>
</evidence>
<keyword evidence="3" id="KW-1185">Reference proteome</keyword>
<dbReference type="Proteomes" id="UP001177003">
    <property type="component" value="Chromosome 1"/>
</dbReference>
<accession>A0AA35VX65</accession>
<evidence type="ECO:0000313" key="2">
    <source>
        <dbReference type="EMBL" id="CAI9268858.1"/>
    </source>
</evidence>
<evidence type="ECO:0000256" key="1">
    <source>
        <dbReference type="SAM" id="MobiDB-lite"/>
    </source>
</evidence>
<feature type="compositionally biased region" description="Basic and acidic residues" evidence="1">
    <location>
        <begin position="112"/>
        <end position="126"/>
    </location>
</feature>
<protein>
    <submittedName>
        <fullName evidence="2">Uncharacterized protein</fullName>
    </submittedName>
</protein>
<feature type="region of interest" description="Disordered" evidence="1">
    <location>
        <begin position="85"/>
        <end position="146"/>
    </location>
</feature>
<organism evidence="2 3">
    <name type="scientific">Lactuca saligna</name>
    <name type="common">Willowleaf lettuce</name>
    <dbReference type="NCBI Taxonomy" id="75948"/>
    <lineage>
        <taxon>Eukaryota</taxon>
        <taxon>Viridiplantae</taxon>
        <taxon>Streptophyta</taxon>
        <taxon>Embryophyta</taxon>
        <taxon>Tracheophyta</taxon>
        <taxon>Spermatophyta</taxon>
        <taxon>Magnoliopsida</taxon>
        <taxon>eudicotyledons</taxon>
        <taxon>Gunneridae</taxon>
        <taxon>Pentapetalae</taxon>
        <taxon>asterids</taxon>
        <taxon>campanulids</taxon>
        <taxon>Asterales</taxon>
        <taxon>Asteraceae</taxon>
        <taxon>Cichorioideae</taxon>
        <taxon>Cichorieae</taxon>
        <taxon>Lactucinae</taxon>
        <taxon>Lactuca</taxon>
    </lineage>
</organism>
<dbReference type="EMBL" id="OX465077">
    <property type="protein sequence ID" value="CAI9268858.1"/>
    <property type="molecule type" value="Genomic_DNA"/>
</dbReference>
<dbReference type="AlphaFoldDB" id="A0AA35VX65"/>
<feature type="compositionally biased region" description="Polar residues" evidence="1">
    <location>
        <begin position="98"/>
        <end position="109"/>
    </location>
</feature>
<proteinExistence type="predicted"/>
<sequence>MDSFTIKTEKVKVLTVKLKHSKKQIQDLIIEKGISYISDVNGLLSEIIETKDPMITITIRKHLVEKLRPMFAMLHHLEGVLEPSVIPKQGGYQPKKPLTTSAKPTTSIKQGIKSESEPKGKNKLFSEESIVDNNDEEELDEEELKM</sequence>
<gene>
    <name evidence="2" type="ORF">LSALG_LOCUS9259</name>
</gene>
<feature type="compositionally biased region" description="Acidic residues" evidence="1">
    <location>
        <begin position="129"/>
        <end position="146"/>
    </location>
</feature>
<reference evidence="2" key="1">
    <citation type="submission" date="2023-04" db="EMBL/GenBank/DDBJ databases">
        <authorList>
            <person name="Vijverberg K."/>
            <person name="Xiong W."/>
            <person name="Schranz E."/>
        </authorList>
    </citation>
    <scope>NUCLEOTIDE SEQUENCE</scope>
</reference>
<name>A0AA35VX65_LACSI</name>